<dbReference type="GO" id="GO:0015031">
    <property type="term" value="P:protein transport"/>
    <property type="evidence" value="ECO:0007669"/>
    <property type="project" value="UniProtKB-KW"/>
</dbReference>
<dbReference type="GO" id="GO:0032977">
    <property type="term" value="F:membrane insertase activity"/>
    <property type="evidence" value="ECO:0007669"/>
    <property type="project" value="InterPro"/>
</dbReference>
<comment type="caution">
    <text evidence="12">The sequence shown here is derived from an EMBL/GenBank/DDBJ whole genome shotgun (WGS) entry which is preliminary data.</text>
</comment>
<keyword evidence="6 10" id="KW-1133">Transmembrane helix</keyword>
<feature type="transmembrane region" description="Helical" evidence="10">
    <location>
        <begin position="189"/>
        <end position="213"/>
    </location>
</feature>
<proteinExistence type="inferred from homology"/>
<dbReference type="GO" id="GO:0005886">
    <property type="term" value="C:plasma membrane"/>
    <property type="evidence" value="ECO:0007669"/>
    <property type="project" value="UniProtKB-SubCell"/>
</dbReference>
<keyword evidence="5" id="KW-0653">Protein transport</keyword>
<comment type="subcellular location">
    <subcellularLocation>
        <location evidence="1">Cell membrane</location>
        <topology evidence="1">Multi-pass membrane protein</topology>
    </subcellularLocation>
    <subcellularLocation>
        <location evidence="9">Membrane</location>
        <topology evidence="9">Multi-pass membrane protein</topology>
    </subcellularLocation>
</comment>
<feature type="domain" description="Membrane insertase YidC/Oxa/ALB C-terminal" evidence="11">
    <location>
        <begin position="31"/>
        <end position="225"/>
    </location>
</feature>
<dbReference type="Pfam" id="PF02096">
    <property type="entry name" value="60KD_IMP"/>
    <property type="match status" value="1"/>
</dbReference>
<evidence type="ECO:0000313" key="12">
    <source>
        <dbReference type="EMBL" id="OGY28319.1"/>
    </source>
</evidence>
<dbReference type="InterPro" id="IPR001708">
    <property type="entry name" value="YidC/ALB3/OXA1/COX18"/>
</dbReference>
<evidence type="ECO:0000313" key="13">
    <source>
        <dbReference type="Proteomes" id="UP000177821"/>
    </source>
</evidence>
<sequence length="240" mass="27076">MNIGEIWNNLFSKPLFDFLILLSKALFNNLGLGIIGLTVLIRFVLIPVTLPSLKYSKKMIEIKPKLDDLKRQYGSDKKRLSEEHSKLLKEHNLNPLAGCLPQVLQIAVLITMYNVFLSGLKVEGISRELFIWDVTKPDGTYILPLLSGFTQLVYSKMLMPGVEKHPEAVKSEKKESVEDMAATMQSQMLYLMPIMTVVIAAALPSGLSLYWVVATTFQVIQQYFMSGLGGLKQWLLILKK</sequence>
<dbReference type="PANTHER" id="PTHR12428">
    <property type="entry name" value="OXA1"/>
    <property type="match status" value="1"/>
</dbReference>
<keyword evidence="2" id="KW-0813">Transport</keyword>
<evidence type="ECO:0000256" key="9">
    <source>
        <dbReference type="RuleBase" id="RU003945"/>
    </source>
</evidence>
<evidence type="ECO:0000256" key="4">
    <source>
        <dbReference type="ARBA" id="ARBA00022692"/>
    </source>
</evidence>
<dbReference type="PANTHER" id="PTHR12428:SF65">
    <property type="entry name" value="CYTOCHROME C OXIDASE ASSEMBLY PROTEIN COX18, MITOCHONDRIAL"/>
    <property type="match status" value="1"/>
</dbReference>
<accession>A0A1G1WKT1</accession>
<evidence type="ECO:0000256" key="7">
    <source>
        <dbReference type="ARBA" id="ARBA00023136"/>
    </source>
</evidence>
<comment type="similarity">
    <text evidence="9">Belongs to the OXA1/ALB3/YidC family.</text>
</comment>
<evidence type="ECO:0000256" key="2">
    <source>
        <dbReference type="ARBA" id="ARBA00022448"/>
    </source>
</evidence>
<dbReference type="PRINTS" id="PR00701">
    <property type="entry name" value="60KDINNERMP"/>
</dbReference>
<evidence type="ECO:0000256" key="6">
    <source>
        <dbReference type="ARBA" id="ARBA00022989"/>
    </source>
</evidence>
<protein>
    <recommendedName>
        <fullName evidence="11">Membrane insertase YidC/Oxa/ALB C-terminal domain-containing protein</fullName>
    </recommendedName>
</protein>
<dbReference type="NCBIfam" id="TIGR03592">
    <property type="entry name" value="yidC_oxa1_cterm"/>
    <property type="match status" value="1"/>
</dbReference>
<keyword evidence="4 9" id="KW-0812">Transmembrane</keyword>
<evidence type="ECO:0000256" key="8">
    <source>
        <dbReference type="ARBA" id="ARBA00023186"/>
    </source>
</evidence>
<evidence type="ECO:0000256" key="5">
    <source>
        <dbReference type="ARBA" id="ARBA00022927"/>
    </source>
</evidence>
<feature type="transmembrane region" description="Helical" evidence="10">
    <location>
        <begin position="30"/>
        <end position="50"/>
    </location>
</feature>
<dbReference type="Proteomes" id="UP000177821">
    <property type="component" value="Unassembled WGS sequence"/>
</dbReference>
<dbReference type="GO" id="GO:0051205">
    <property type="term" value="P:protein insertion into membrane"/>
    <property type="evidence" value="ECO:0007669"/>
    <property type="project" value="TreeGrafter"/>
</dbReference>
<dbReference type="InterPro" id="IPR028055">
    <property type="entry name" value="YidC/Oxa/ALB_C"/>
</dbReference>
<dbReference type="EMBL" id="MHCX01000055">
    <property type="protein sequence ID" value="OGY28319.1"/>
    <property type="molecule type" value="Genomic_DNA"/>
</dbReference>
<evidence type="ECO:0000256" key="3">
    <source>
        <dbReference type="ARBA" id="ARBA00022475"/>
    </source>
</evidence>
<keyword evidence="7 10" id="KW-0472">Membrane</keyword>
<dbReference type="CDD" id="cd20070">
    <property type="entry name" value="5TM_YidC_Alb3"/>
    <property type="match status" value="1"/>
</dbReference>
<keyword evidence="8" id="KW-0143">Chaperone</keyword>
<dbReference type="AlphaFoldDB" id="A0A1G1WKT1"/>
<gene>
    <name evidence="12" type="ORF">A3J50_02135</name>
</gene>
<name>A0A1G1WKT1_9BACT</name>
<evidence type="ECO:0000256" key="10">
    <source>
        <dbReference type="SAM" id="Phobius"/>
    </source>
</evidence>
<keyword evidence="3" id="KW-1003">Cell membrane</keyword>
<reference evidence="12 13" key="1">
    <citation type="journal article" date="2016" name="Nat. Commun.">
        <title>Thousands of microbial genomes shed light on interconnected biogeochemical processes in an aquifer system.</title>
        <authorList>
            <person name="Anantharaman K."/>
            <person name="Brown C.T."/>
            <person name="Hug L.A."/>
            <person name="Sharon I."/>
            <person name="Castelle C.J."/>
            <person name="Probst A.J."/>
            <person name="Thomas B.C."/>
            <person name="Singh A."/>
            <person name="Wilkins M.J."/>
            <person name="Karaoz U."/>
            <person name="Brodie E.L."/>
            <person name="Williams K.H."/>
            <person name="Hubbard S.S."/>
            <person name="Banfield J.F."/>
        </authorList>
    </citation>
    <scope>NUCLEOTIDE SEQUENCE [LARGE SCALE GENOMIC DNA]</scope>
</reference>
<dbReference type="InterPro" id="IPR047196">
    <property type="entry name" value="YidC_ALB_C"/>
</dbReference>
<evidence type="ECO:0000256" key="1">
    <source>
        <dbReference type="ARBA" id="ARBA00004651"/>
    </source>
</evidence>
<organism evidence="12 13">
    <name type="scientific">Candidatus Woykebacteria bacterium RIFCSPHIGHO2_02_FULL_43_16b</name>
    <dbReference type="NCBI Taxonomy" id="1802601"/>
    <lineage>
        <taxon>Bacteria</taxon>
        <taxon>Candidatus Woykeibacteriota</taxon>
    </lineage>
</organism>
<evidence type="ECO:0000259" key="11">
    <source>
        <dbReference type="Pfam" id="PF02096"/>
    </source>
</evidence>